<dbReference type="EMBL" id="ML736416">
    <property type="protein sequence ID" value="KAE8371553.1"/>
    <property type="molecule type" value="Genomic_DNA"/>
</dbReference>
<sequence length="160" mass="18121">MVVWSERGDLSREVDKLGGHGWTDIYEMRRRLQEKVHSIISNDASRVWHLSLGVTISLTLPREDTGSELCPRFVQVTGDESKARRPESVLRGWVSICRSLCLSPSANFGIAACIKNLAPPAFAYLRPYAIVSNNTNPLEAIRPFRLPFTISFFCPVRHFF</sequence>
<name>A0A5N7APA5_9EURO</name>
<protein>
    <submittedName>
        <fullName evidence="1">Uncharacterized protein</fullName>
    </submittedName>
</protein>
<evidence type="ECO:0000313" key="1">
    <source>
        <dbReference type="EMBL" id="KAE8371553.1"/>
    </source>
</evidence>
<proteinExistence type="predicted"/>
<dbReference type="AlphaFoldDB" id="A0A5N7APA5"/>
<accession>A0A5N7APA5</accession>
<reference evidence="1 2" key="1">
    <citation type="submission" date="2019-04" db="EMBL/GenBank/DDBJ databases">
        <title>Friends and foes A comparative genomics studyof 23 Aspergillus species from section Flavi.</title>
        <authorList>
            <consortium name="DOE Joint Genome Institute"/>
            <person name="Kjaerbolling I."/>
            <person name="Vesth T."/>
            <person name="Frisvad J.C."/>
            <person name="Nybo J.L."/>
            <person name="Theobald S."/>
            <person name="Kildgaard S."/>
            <person name="Isbrandt T."/>
            <person name="Kuo A."/>
            <person name="Sato A."/>
            <person name="Lyhne E.K."/>
            <person name="Kogle M.E."/>
            <person name="Wiebenga A."/>
            <person name="Kun R.S."/>
            <person name="Lubbers R.J."/>
            <person name="Makela M.R."/>
            <person name="Barry K."/>
            <person name="Chovatia M."/>
            <person name="Clum A."/>
            <person name="Daum C."/>
            <person name="Haridas S."/>
            <person name="He G."/>
            <person name="LaButti K."/>
            <person name="Lipzen A."/>
            <person name="Mondo S."/>
            <person name="Riley R."/>
            <person name="Salamov A."/>
            <person name="Simmons B.A."/>
            <person name="Magnuson J.K."/>
            <person name="Henrissat B."/>
            <person name="Mortensen U.H."/>
            <person name="Larsen T.O."/>
            <person name="Devries R.P."/>
            <person name="Grigoriev I.V."/>
            <person name="Machida M."/>
            <person name="Baker S.E."/>
            <person name="Andersen M.R."/>
        </authorList>
    </citation>
    <scope>NUCLEOTIDE SEQUENCE [LARGE SCALE GENOMIC DNA]</scope>
    <source>
        <strain evidence="1 2">IBT 29228</strain>
    </source>
</reference>
<evidence type="ECO:0000313" key="2">
    <source>
        <dbReference type="Proteomes" id="UP000326198"/>
    </source>
</evidence>
<gene>
    <name evidence="1" type="ORF">BDV26DRAFT_125531</name>
</gene>
<dbReference type="Proteomes" id="UP000326198">
    <property type="component" value="Unassembled WGS sequence"/>
</dbReference>
<organism evidence="1 2">
    <name type="scientific">Aspergillus bertholletiae</name>
    <dbReference type="NCBI Taxonomy" id="1226010"/>
    <lineage>
        <taxon>Eukaryota</taxon>
        <taxon>Fungi</taxon>
        <taxon>Dikarya</taxon>
        <taxon>Ascomycota</taxon>
        <taxon>Pezizomycotina</taxon>
        <taxon>Eurotiomycetes</taxon>
        <taxon>Eurotiomycetidae</taxon>
        <taxon>Eurotiales</taxon>
        <taxon>Aspergillaceae</taxon>
        <taxon>Aspergillus</taxon>
        <taxon>Aspergillus subgen. Circumdati</taxon>
    </lineage>
</organism>
<keyword evidence="2" id="KW-1185">Reference proteome</keyword>
<dbReference type="OrthoDB" id="10549753at2759"/>